<organism evidence="1 2">
    <name type="scientific">Ceratopteris richardii</name>
    <name type="common">Triangle waterfern</name>
    <dbReference type="NCBI Taxonomy" id="49495"/>
    <lineage>
        <taxon>Eukaryota</taxon>
        <taxon>Viridiplantae</taxon>
        <taxon>Streptophyta</taxon>
        <taxon>Embryophyta</taxon>
        <taxon>Tracheophyta</taxon>
        <taxon>Polypodiopsida</taxon>
        <taxon>Polypodiidae</taxon>
        <taxon>Polypodiales</taxon>
        <taxon>Pteridineae</taxon>
        <taxon>Pteridaceae</taxon>
        <taxon>Parkerioideae</taxon>
        <taxon>Ceratopteris</taxon>
    </lineage>
</organism>
<keyword evidence="2" id="KW-1185">Reference proteome</keyword>
<sequence length="166" mass="19186">MMDGGDVTEHFTMDPEEVCPFADEDMTLKRKNQHEFLWVGKDESKKRTKWTNSHVQICGTMYHGIENAQDAEKMGKISEVEGLCKFQSSMQTNSIESGSARVQFGNKEMEKHMLQIDTVEMDVDDENRPYIQDAMDKKVKETEAQVDKSEFHICSPIGVFYHQPWI</sequence>
<comment type="caution">
    <text evidence="1">The sequence shown here is derived from an EMBL/GenBank/DDBJ whole genome shotgun (WGS) entry which is preliminary data.</text>
</comment>
<accession>A0A8T2SQG1</accession>
<proteinExistence type="predicted"/>
<dbReference type="Proteomes" id="UP000825935">
    <property type="component" value="Chromosome 18"/>
</dbReference>
<evidence type="ECO:0000313" key="2">
    <source>
        <dbReference type="Proteomes" id="UP000825935"/>
    </source>
</evidence>
<evidence type="ECO:0000313" key="1">
    <source>
        <dbReference type="EMBL" id="KAH7365427.1"/>
    </source>
</evidence>
<gene>
    <name evidence="1" type="ORF">KP509_18G027900</name>
</gene>
<name>A0A8T2SQG1_CERRI</name>
<reference evidence="1" key="1">
    <citation type="submission" date="2021-08" db="EMBL/GenBank/DDBJ databases">
        <title>WGS assembly of Ceratopteris richardii.</title>
        <authorList>
            <person name="Marchant D.B."/>
            <person name="Chen G."/>
            <person name="Jenkins J."/>
            <person name="Shu S."/>
            <person name="Leebens-Mack J."/>
            <person name="Grimwood J."/>
            <person name="Schmutz J."/>
            <person name="Soltis P."/>
            <person name="Soltis D."/>
            <person name="Chen Z.-H."/>
        </authorList>
    </citation>
    <scope>NUCLEOTIDE SEQUENCE</scope>
    <source>
        <strain evidence="1">Whitten #5841</strain>
        <tissue evidence="1">Leaf</tissue>
    </source>
</reference>
<dbReference type="EMBL" id="CM035423">
    <property type="protein sequence ID" value="KAH7365427.1"/>
    <property type="molecule type" value="Genomic_DNA"/>
</dbReference>
<protein>
    <submittedName>
        <fullName evidence="1">Uncharacterized protein</fullName>
    </submittedName>
</protein>
<dbReference type="AlphaFoldDB" id="A0A8T2SQG1"/>